<organism evidence="2">
    <name type="scientific">Eremomyces bilateralis CBS 781.70</name>
    <dbReference type="NCBI Taxonomy" id="1392243"/>
    <lineage>
        <taxon>Eukaryota</taxon>
        <taxon>Fungi</taxon>
        <taxon>Dikarya</taxon>
        <taxon>Ascomycota</taxon>
        <taxon>Pezizomycotina</taxon>
        <taxon>Dothideomycetes</taxon>
        <taxon>Dothideomycetes incertae sedis</taxon>
        <taxon>Eremomycetales</taxon>
        <taxon>Eremomycetaceae</taxon>
        <taxon>Eremomyces</taxon>
    </lineage>
</organism>
<proteinExistence type="predicted"/>
<name>A0A6G1G338_9PEZI</name>
<protein>
    <submittedName>
        <fullName evidence="2 4">Uncharacterized protein</fullName>
    </submittedName>
</protein>
<reference evidence="2 4" key="1">
    <citation type="submission" date="2020-01" db="EMBL/GenBank/DDBJ databases">
        <authorList>
            <consortium name="DOE Joint Genome Institute"/>
            <person name="Haridas S."/>
            <person name="Albert R."/>
            <person name="Binder M."/>
            <person name="Bloem J."/>
            <person name="Labutti K."/>
            <person name="Salamov A."/>
            <person name="Andreopoulos B."/>
            <person name="Baker S.E."/>
            <person name="Barry K."/>
            <person name="Bills G."/>
            <person name="Bluhm B.H."/>
            <person name="Cannon C."/>
            <person name="Castanera R."/>
            <person name="Culley D.E."/>
            <person name="Daum C."/>
            <person name="Ezra D."/>
            <person name="Gonzalez J.B."/>
            <person name="Henrissat B."/>
            <person name="Kuo A."/>
            <person name="Liang C."/>
            <person name="Lipzen A."/>
            <person name="Lutzoni F."/>
            <person name="Magnuson J."/>
            <person name="Mondo S."/>
            <person name="Nolan M."/>
            <person name="Ohm R."/>
            <person name="Pangilinan J."/>
            <person name="Park H.-J."/>
            <person name="Ramirez L."/>
            <person name="Alfaro M."/>
            <person name="Sun H."/>
            <person name="Tritt A."/>
            <person name="Yoshinaga Y."/>
            <person name="Zwiers L.-H."/>
            <person name="Turgeon B.G."/>
            <person name="Goodwin S.B."/>
            <person name="Spatafora J.W."/>
            <person name="Crous P.W."/>
            <person name="Grigoriev I.V."/>
        </authorList>
    </citation>
    <scope>NUCLEOTIDE SEQUENCE</scope>
    <source>
        <strain evidence="2 4">CBS 781.70</strain>
    </source>
</reference>
<sequence>MAEPSTTPHRRCLGEEQANTSSSCSTSSPSLSTISHSFNTTTRTSLSDPYSSVGSKYDYASQYRRLEVQDGDIIRVIESIRQCERRHWLHHDEVLFPDEKDDTAHWQCHNVAVAKTPSKRRLPRDSRWSAKPVPKPVIVQGNDQNGSADSAEILEGFDVSPIQRLEVPPTPRIQRLPTPDFDNQRTQRHDLCNCYTSRYSVEDDHLLCQRKYA</sequence>
<evidence type="ECO:0000256" key="1">
    <source>
        <dbReference type="SAM" id="MobiDB-lite"/>
    </source>
</evidence>
<feature type="region of interest" description="Disordered" evidence="1">
    <location>
        <begin position="119"/>
        <end position="146"/>
    </location>
</feature>
<evidence type="ECO:0000313" key="3">
    <source>
        <dbReference type="Proteomes" id="UP000504638"/>
    </source>
</evidence>
<feature type="compositionally biased region" description="Low complexity" evidence="1">
    <location>
        <begin position="20"/>
        <end position="35"/>
    </location>
</feature>
<reference evidence="4" key="2">
    <citation type="submission" date="2020-04" db="EMBL/GenBank/DDBJ databases">
        <authorList>
            <consortium name="NCBI Genome Project"/>
        </authorList>
    </citation>
    <scope>NUCLEOTIDE SEQUENCE</scope>
    <source>
        <strain evidence="4">CBS 781.70</strain>
    </source>
</reference>
<gene>
    <name evidence="2 4" type="ORF">P152DRAFT_341976</name>
</gene>
<keyword evidence="3" id="KW-1185">Reference proteome</keyword>
<dbReference type="Proteomes" id="UP000504638">
    <property type="component" value="Unplaced"/>
</dbReference>
<dbReference type="AlphaFoldDB" id="A0A6G1G338"/>
<dbReference type="RefSeq" id="XP_033534156.1">
    <property type="nucleotide sequence ID" value="XM_033675335.1"/>
</dbReference>
<reference evidence="4" key="3">
    <citation type="submission" date="2025-04" db="UniProtKB">
        <authorList>
            <consortium name="RefSeq"/>
        </authorList>
    </citation>
    <scope>IDENTIFICATION</scope>
    <source>
        <strain evidence="4">CBS 781.70</strain>
    </source>
</reference>
<accession>A0A6G1G338</accession>
<dbReference type="EMBL" id="ML975157">
    <property type="protein sequence ID" value="KAF1812525.1"/>
    <property type="molecule type" value="Genomic_DNA"/>
</dbReference>
<feature type="region of interest" description="Disordered" evidence="1">
    <location>
        <begin position="1"/>
        <end position="35"/>
    </location>
</feature>
<dbReference type="OrthoDB" id="3926247at2759"/>
<dbReference type="GeneID" id="54415905"/>
<evidence type="ECO:0000313" key="4">
    <source>
        <dbReference type="RefSeq" id="XP_033534156.1"/>
    </source>
</evidence>
<evidence type="ECO:0000313" key="2">
    <source>
        <dbReference type="EMBL" id="KAF1812525.1"/>
    </source>
</evidence>